<dbReference type="Proteomes" id="UP001480595">
    <property type="component" value="Unassembled WGS sequence"/>
</dbReference>
<evidence type="ECO:0000313" key="2">
    <source>
        <dbReference type="EMBL" id="KAK8074216.1"/>
    </source>
</evidence>
<accession>A0ABR1VSI8</accession>
<protein>
    <recommendedName>
        <fullName evidence="1">AtuA-like ferredoxin-fold domain-containing protein</fullName>
    </recommendedName>
</protein>
<sequence length="133" mass="15447">MTMALAERDHISFIFLADSYNTHEICGGTADHMLRGSNCNVGLFVRDEYEWPWLRSLLTTEKFVELMGDEYAGQKIDRMEFPNLWAVHFLVKDFLDRGVTANATYDVLGKFLAEFVRCRTVEMPVEFLKRGRI</sequence>
<reference evidence="2 3" key="1">
    <citation type="submission" date="2023-01" db="EMBL/GenBank/DDBJ databases">
        <title>Analysis of 21 Apiospora genomes using comparative genomics revels a genus with tremendous synthesis potential of carbohydrate active enzymes and secondary metabolites.</title>
        <authorList>
            <person name="Sorensen T."/>
        </authorList>
    </citation>
    <scope>NUCLEOTIDE SEQUENCE [LARGE SCALE GENOMIC DNA]</scope>
    <source>
        <strain evidence="2 3">CBS 135458</strain>
    </source>
</reference>
<organism evidence="2 3">
    <name type="scientific">Apiospora phragmitis</name>
    <dbReference type="NCBI Taxonomy" id="2905665"/>
    <lineage>
        <taxon>Eukaryota</taxon>
        <taxon>Fungi</taxon>
        <taxon>Dikarya</taxon>
        <taxon>Ascomycota</taxon>
        <taxon>Pezizomycotina</taxon>
        <taxon>Sordariomycetes</taxon>
        <taxon>Xylariomycetidae</taxon>
        <taxon>Amphisphaeriales</taxon>
        <taxon>Apiosporaceae</taxon>
        <taxon>Apiospora</taxon>
    </lineage>
</organism>
<dbReference type="RefSeq" id="XP_066718691.1">
    <property type="nucleotide sequence ID" value="XM_066856524.1"/>
</dbReference>
<feature type="domain" description="AtuA-like ferredoxin-fold" evidence="1">
    <location>
        <begin position="36"/>
        <end position="121"/>
    </location>
</feature>
<dbReference type="PANTHER" id="PTHR47585:SF2">
    <property type="entry name" value="DUF1446 DOMAIN PROTEIN (AFU_ORTHOLOGUE AFUA_6G11420)"/>
    <property type="match status" value="1"/>
</dbReference>
<name>A0ABR1VSI8_9PEZI</name>
<comment type="caution">
    <text evidence="2">The sequence shown here is derived from an EMBL/GenBank/DDBJ whole genome shotgun (WGS) entry which is preliminary data.</text>
</comment>
<keyword evidence="3" id="KW-1185">Reference proteome</keyword>
<evidence type="ECO:0000313" key="3">
    <source>
        <dbReference type="Proteomes" id="UP001480595"/>
    </source>
</evidence>
<dbReference type="PANTHER" id="PTHR47585">
    <property type="match status" value="1"/>
</dbReference>
<dbReference type="EMBL" id="JAQQWL010000005">
    <property type="protein sequence ID" value="KAK8074216.1"/>
    <property type="molecule type" value="Genomic_DNA"/>
</dbReference>
<gene>
    <name evidence="2" type="ORF">PG994_005115</name>
</gene>
<dbReference type="InterPro" id="IPR056362">
    <property type="entry name" value="AtuA-like_ferredoxin_dom"/>
</dbReference>
<proteinExistence type="predicted"/>
<dbReference type="GeneID" id="92089587"/>
<dbReference type="Pfam" id="PF23544">
    <property type="entry name" value="AtuA_ferredoxin"/>
    <property type="match status" value="1"/>
</dbReference>
<evidence type="ECO:0000259" key="1">
    <source>
        <dbReference type="Pfam" id="PF23544"/>
    </source>
</evidence>